<protein>
    <submittedName>
        <fullName evidence="1">Uncharacterized protein</fullName>
    </submittedName>
</protein>
<reference evidence="1 2" key="1">
    <citation type="submission" date="2016-03" db="EMBL/GenBank/DDBJ databases">
        <title>Comparative genomics of the ectomycorrhizal sister species Rhizopogon vinicolor and Rhizopogon vesiculosus (Basidiomycota: Boletales) reveals a divergence of the mating type B locus.</title>
        <authorList>
            <person name="Mujic A.B."/>
            <person name="Kuo A."/>
            <person name="Tritt A."/>
            <person name="Lipzen A."/>
            <person name="Chen C."/>
            <person name="Johnson J."/>
            <person name="Sharma A."/>
            <person name="Barry K."/>
            <person name="Grigoriev I.V."/>
            <person name="Spatafora J.W."/>
        </authorList>
    </citation>
    <scope>NUCLEOTIDE SEQUENCE [LARGE SCALE GENOMIC DNA]</scope>
    <source>
        <strain evidence="1 2">AM-OR11-056</strain>
    </source>
</reference>
<dbReference type="EMBL" id="LVVM01003335">
    <property type="protein sequence ID" value="OJA15094.1"/>
    <property type="molecule type" value="Genomic_DNA"/>
</dbReference>
<gene>
    <name evidence="1" type="ORF">AZE42_13809</name>
</gene>
<feature type="non-terminal residue" evidence="1">
    <location>
        <position position="1"/>
    </location>
</feature>
<evidence type="ECO:0000313" key="2">
    <source>
        <dbReference type="Proteomes" id="UP000183567"/>
    </source>
</evidence>
<proteinExistence type="predicted"/>
<dbReference type="Proteomes" id="UP000183567">
    <property type="component" value="Unassembled WGS sequence"/>
</dbReference>
<organism evidence="1 2">
    <name type="scientific">Rhizopogon vesiculosus</name>
    <dbReference type="NCBI Taxonomy" id="180088"/>
    <lineage>
        <taxon>Eukaryota</taxon>
        <taxon>Fungi</taxon>
        <taxon>Dikarya</taxon>
        <taxon>Basidiomycota</taxon>
        <taxon>Agaricomycotina</taxon>
        <taxon>Agaricomycetes</taxon>
        <taxon>Agaricomycetidae</taxon>
        <taxon>Boletales</taxon>
        <taxon>Suillineae</taxon>
        <taxon>Rhizopogonaceae</taxon>
        <taxon>Rhizopogon</taxon>
    </lineage>
</organism>
<dbReference type="AlphaFoldDB" id="A0A1J8Q0K7"/>
<accession>A0A1J8Q0K7</accession>
<evidence type="ECO:0000313" key="1">
    <source>
        <dbReference type="EMBL" id="OJA15094.1"/>
    </source>
</evidence>
<keyword evidence="2" id="KW-1185">Reference proteome</keyword>
<dbReference type="OrthoDB" id="2689409at2759"/>
<name>A0A1J8Q0K7_9AGAM</name>
<sequence length="139" mass="15695">ARTILIEAELAKKATRKESPWNQHQAWYRTAFPASGELDFKTWQAKQNAHYKAHPPKKSKHAVLWKEIQEYNVHSSAGTTEHLSSWSASSMIMHVRDDFSSSASYWFCTHGVHIAGIMIFPGDEESGRQASGFFLGLTS</sequence>
<feature type="non-terminal residue" evidence="1">
    <location>
        <position position="139"/>
    </location>
</feature>
<comment type="caution">
    <text evidence="1">The sequence shown here is derived from an EMBL/GenBank/DDBJ whole genome shotgun (WGS) entry which is preliminary data.</text>
</comment>